<proteinExistence type="predicted"/>
<dbReference type="Proteomes" id="UP000313849">
    <property type="component" value="Unassembled WGS sequence"/>
</dbReference>
<dbReference type="InterPro" id="IPR050508">
    <property type="entry name" value="Methyltransf_Superfamily"/>
</dbReference>
<protein>
    <submittedName>
        <fullName evidence="2">Class I SAM-dependent methyltransferase</fullName>
    </submittedName>
</protein>
<dbReference type="InterPro" id="IPR013216">
    <property type="entry name" value="Methyltransf_11"/>
</dbReference>
<organism evidence="2 3">
    <name type="scientific">Miniimonas arenae</name>
    <dbReference type="NCBI Taxonomy" id="676201"/>
    <lineage>
        <taxon>Bacteria</taxon>
        <taxon>Bacillati</taxon>
        <taxon>Actinomycetota</taxon>
        <taxon>Actinomycetes</taxon>
        <taxon>Micrococcales</taxon>
        <taxon>Beutenbergiaceae</taxon>
        <taxon>Miniimonas</taxon>
    </lineage>
</organism>
<dbReference type="EMBL" id="VENP01000002">
    <property type="protein sequence ID" value="TNU77065.1"/>
    <property type="molecule type" value="Genomic_DNA"/>
</dbReference>
<reference evidence="2 3" key="1">
    <citation type="submission" date="2019-06" db="EMBL/GenBank/DDBJ databases">
        <title>Draft genome sequence of Miniimonas arenae KCTC 19750T isolated from sea sand.</title>
        <authorList>
            <person name="Park S.-J."/>
        </authorList>
    </citation>
    <scope>NUCLEOTIDE SEQUENCE [LARGE SCALE GENOMIC DNA]</scope>
    <source>
        <strain evidence="2 3">KCTC 19750</strain>
    </source>
</reference>
<dbReference type="GO" id="GO:0008757">
    <property type="term" value="F:S-adenosylmethionine-dependent methyltransferase activity"/>
    <property type="evidence" value="ECO:0007669"/>
    <property type="project" value="InterPro"/>
</dbReference>
<evidence type="ECO:0000313" key="3">
    <source>
        <dbReference type="Proteomes" id="UP000313849"/>
    </source>
</evidence>
<keyword evidence="3" id="KW-1185">Reference proteome</keyword>
<feature type="domain" description="Methyltransferase type 11" evidence="1">
    <location>
        <begin position="73"/>
        <end position="169"/>
    </location>
</feature>
<sequence length="270" mass="28430">MPALGAAGYEDSPAGAGAAGVARTWWDANADEYQAEHGDALGDADFVWGPEGLREADAHLLGDLDDLARARVLEVGAGAAQCSRWLRGQGVDVVATDLSGGMLATGRALDTATGVAVPLVQADARALPFANASFDVVFTSYGVIPFVPDARTVHREVARVLRPGGRWVFSTSHPVRWAFPDDPGPDGLVATRSYFDARAYVERADDGSPLYAEFHRTLATHVADVVACGFVVDALTEPEWSRGRGTWGGWSAQRGAVLPGTLVLGCRLAG</sequence>
<keyword evidence="2" id="KW-0489">Methyltransferase</keyword>
<comment type="caution">
    <text evidence="2">The sequence shown here is derived from an EMBL/GenBank/DDBJ whole genome shotgun (WGS) entry which is preliminary data.</text>
</comment>
<keyword evidence="2" id="KW-0808">Transferase</keyword>
<dbReference type="Gene3D" id="3.40.50.150">
    <property type="entry name" value="Vaccinia Virus protein VP39"/>
    <property type="match status" value="1"/>
</dbReference>
<dbReference type="OrthoDB" id="5566900at2"/>
<dbReference type="PANTHER" id="PTHR42912:SF93">
    <property type="entry name" value="N6-ADENOSINE-METHYLTRANSFERASE TMT1A"/>
    <property type="match status" value="1"/>
</dbReference>
<dbReference type="Pfam" id="PF08241">
    <property type="entry name" value="Methyltransf_11"/>
    <property type="match status" value="1"/>
</dbReference>
<gene>
    <name evidence="2" type="ORF">FH969_01310</name>
</gene>
<dbReference type="AlphaFoldDB" id="A0A5C5BGG8"/>
<dbReference type="InterPro" id="IPR029063">
    <property type="entry name" value="SAM-dependent_MTases_sf"/>
</dbReference>
<dbReference type="GO" id="GO:0032259">
    <property type="term" value="P:methylation"/>
    <property type="evidence" value="ECO:0007669"/>
    <property type="project" value="UniProtKB-KW"/>
</dbReference>
<dbReference type="PANTHER" id="PTHR42912">
    <property type="entry name" value="METHYLTRANSFERASE"/>
    <property type="match status" value="1"/>
</dbReference>
<evidence type="ECO:0000259" key="1">
    <source>
        <dbReference type="Pfam" id="PF08241"/>
    </source>
</evidence>
<name>A0A5C5BGG8_9MICO</name>
<dbReference type="CDD" id="cd02440">
    <property type="entry name" value="AdoMet_MTases"/>
    <property type="match status" value="1"/>
</dbReference>
<accession>A0A5C5BGG8</accession>
<evidence type="ECO:0000313" key="2">
    <source>
        <dbReference type="EMBL" id="TNU77065.1"/>
    </source>
</evidence>
<dbReference type="SUPFAM" id="SSF53335">
    <property type="entry name" value="S-adenosyl-L-methionine-dependent methyltransferases"/>
    <property type="match status" value="1"/>
</dbReference>